<organism evidence="4 5">
    <name type="scientific">Bacteroides thetaiotaomicron</name>
    <dbReference type="NCBI Taxonomy" id="818"/>
    <lineage>
        <taxon>Bacteria</taxon>
        <taxon>Pseudomonadati</taxon>
        <taxon>Bacteroidota</taxon>
        <taxon>Bacteroidia</taxon>
        <taxon>Bacteroidales</taxon>
        <taxon>Bacteroidaceae</taxon>
        <taxon>Bacteroides</taxon>
    </lineage>
</organism>
<evidence type="ECO:0000256" key="1">
    <source>
        <dbReference type="ARBA" id="ARBA00007553"/>
    </source>
</evidence>
<dbReference type="InterPro" id="IPR015510">
    <property type="entry name" value="PGRP"/>
</dbReference>
<evidence type="ECO:0000313" key="4">
    <source>
        <dbReference type="EMBL" id="UYU91548.1"/>
    </source>
</evidence>
<feature type="domain" description="Peptidoglycan recognition protein family" evidence="3">
    <location>
        <begin position="1"/>
        <end position="126"/>
    </location>
</feature>
<dbReference type="GO" id="GO:0009253">
    <property type="term" value="P:peptidoglycan catabolic process"/>
    <property type="evidence" value="ECO:0007669"/>
    <property type="project" value="InterPro"/>
</dbReference>
<dbReference type="GO" id="GO:0008270">
    <property type="term" value="F:zinc ion binding"/>
    <property type="evidence" value="ECO:0007669"/>
    <property type="project" value="InterPro"/>
</dbReference>
<dbReference type="Proteomes" id="UP001162960">
    <property type="component" value="Chromosome"/>
</dbReference>
<accession>A0AB38UF15</accession>
<protein>
    <submittedName>
        <fullName evidence="4">N-acetylmuramoyl-L-alanine amidase</fullName>
        <ecNumber evidence="4">3.5.1.28</ecNumber>
    </submittedName>
</protein>
<dbReference type="EMBL" id="CP083685">
    <property type="protein sequence ID" value="UYU91548.1"/>
    <property type="molecule type" value="Genomic_DNA"/>
</dbReference>
<dbReference type="Gene3D" id="3.40.80.10">
    <property type="entry name" value="Peptidoglycan recognition protein-like"/>
    <property type="match status" value="1"/>
</dbReference>
<feature type="domain" description="N-acetylmuramoyl-L-alanine amidase" evidence="2">
    <location>
        <begin position="1"/>
        <end position="133"/>
    </location>
</feature>
<dbReference type="InterPro" id="IPR036505">
    <property type="entry name" value="Amidase/PGRP_sf"/>
</dbReference>
<dbReference type="PROSITE" id="PS00018">
    <property type="entry name" value="EF_HAND_1"/>
    <property type="match status" value="1"/>
</dbReference>
<comment type="similarity">
    <text evidence="1">Belongs to the N-acetylmuramoyl-L-alanine amidase 2 family.</text>
</comment>
<dbReference type="InterPro" id="IPR006619">
    <property type="entry name" value="PGRP_domain_met/bac"/>
</dbReference>
<dbReference type="SMART" id="SM00644">
    <property type="entry name" value="Ami_2"/>
    <property type="match status" value="1"/>
</dbReference>
<evidence type="ECO:0000259" key="2">
    <source>
        <dbReference type="SMART" id="SM00644"/>
    </source>
</evidence>
<dbReference type="SUPFAM" id="SSF55846">
    <property type="entry name" value="N-acetylmuramoyl-L-alanine amidase-like"/>
    <property type="match status" value="1"/>
</dbReference>
<proteinExistence type="inferred from homology"/>
<reference evidence="4" key="1">
    <citation type="submission" date="2021-06" db="EMBL/GenBank/DDBJ databases">
        <title>Interrogation of the integrated mobile genetic elements in gut-associated Bacteroides with a consensus prediction approach.</title>
        <authorList>
            <person name="Campbell D.E."/>
            <person name="Leigh J.R."/>
            <person name="Kim T."/>
            <person name="England W."/>
            <person name="Whitaker R.J."/>
            <person name="Degnan P.H."/>
        </authorList>
    </citation>
    <scope>NUCLEOTIDE SEQUENCE</scope>
    <source>
        <strain evidence="4">VPI-3443</strain>
    </source>
</reference>
<sequence length="163" mass="18085">MNNIDSIIIHCSATKAGQDFKAKDIDRMHRARGFSQIGYHFVVDLDGTIEEGRSLQIEGAHCNTKGSSGLSYNKHSIGICYIGGLDMTGQAADTRTDAQKQSMRDLVMRLKQEYPIVEVLGHRDTSPDLNDNGIVESSEWIKMCPCFDAAQEFGYCPTVLIRP</sequence>
<dbReference type="EC" id="3.5.1.28" evidence="4"/>
<dbReference type="SMART" id="SM00701">
    <property type="entry name" value="PGRP"/>
    <property type="match status" value="1"/>
</dbReference>
<keyword evidence="4" id="KW-0378">Hydrolase</keyword>
<name>A0AB38UF15_BACT4</name>
<dbReference type="InterPro" id="IPR002502">
    <property type="entry name" value="Amidase_domain"/>
</dbReference>
<dbReference type="FunFam" id="3.40.80.10:FF:000008">
    <property type="entry name" value="N-acetylmuramoyl-L-alanine amidase"/>
    <property type="match status" value="1"/>
</dbReference>
<dbReference type="PANTHER" id="PTHR11022">
    <property type="entry name" value="PEPTIDOGLYCAN RECOGNITION PROTEIN"/>
    <property type="match status" value="1"/>
</dbReference>
<dbReference type="RefSeq" id="WP_117578354.1">
    <property type="nucleotide sequence ID" value="NZ_CP072242.1"/>
</dbReference>
<dbReference type="GO" id="GO:0008745">
    <property type="term" value="F:N-acetylmuramoyl-L-alanine amidase activity"/>
    <property type="evidence" value="ECO:0007669"/>
    <property type="project" value="UniProtKB-EC"/>
</dbReference>
<dbReference type="PANTHER" id="PTHR11022:SF41">
    <property type="entry name" value="PEPTIDOGLYCAN-RECOGNITION PROTEIN LC-RELATED"/>
    <property type="match status" value="1"/>
</dbReference>
<dbReference type="CDD" id="cd06583">
    <property type="entry name" value="PGRP"/>
    <property type="match status" value="1"/>
</dbReference>
<evidence type="ECO:0000313" key="5">
    <source>
        <dbReference type="Proteomes" id="UP001162960"/>
    </source>
</evidence>
<dbReference type="Pfam" id="PF01510">
    <property type="entry name" value="Amidase_2"/>
    <property type="match status" value="1"/>
</dbReference>
<gene>
    <name evidence="4" type="ORF">KQP74_02630</name>
</gene>
<evidence type="ECO:0000259" key="3">
    <source>
        <dbReference type="SMART" id="SM00701"/>
    </source>
</evidence>
<dbReference type="InterPro" id="IPR018247">
    <property type="entry name" value="EF_Hand_1_Ca_BS"/>
</dbReference>
<dbReference type="AlphaFoldDB" id="A0AB38UF15"/>